<dbReference type="Proteomes" id="UP001218218">
    <property type="component" value="Unassembled WGS sequence"/>
</dbReference>
<reference evidence="2" key="1">
    <citation type="submission" date="2023-03" db="EMBL/GenBank/DDBJ databases">
        <title>Massive genome expansion in bonnet fungi (Mycena s.s.) driven by repeated elements and novel gene families across ecological guilds.</title>
        <authorList>
            <consortium name="Lawrence Berkeley National Laboratory"/>
            <person name="Harder C.B."/>
            <person name="Miyauchi S."/>
            <person name="Viragh M."/>
            <person name="Kuo A."/>
            <person name="Thoen E."/>
            <person name="Andreopoulos B."/>
            <person name="Lu D."/>
            <person name="Skrede I."/>
            <person name="Drula E."/>
            <person name="Henrissat B."/>
            <person name="Morin E."/>
            <person name="Kohler A."/>
            <person name="Barry K."/>
            <person name="LaButti K."/>
            <person name="Morin E."/>
            <person name="Salamov A."/>
            <person name="Lipzen A."/>
            <person name="Mereny Z."/>
            <person name="Hegedus B."/>
            <person name="Baldrian P."/>
            <person name="Stursova M."/>
            <person name="Weitz H."/>
            <person name="Taylor A."/>
            <person name="Grigoriev I.V."/>
            <person name="Nagy L.G."/>
            <person name="Martin F."/>
            <person name="Kauserud H."/>
        </authorList>
    </citation>
    <scope>NUCLEOTIDE SEQUENCE</scope>
    <source>
        <strain evidence="2">CBHHK002</strain>
    </source>
</reference>
<organism evidence="2 3">
    <name type="scientific">Mycena albidolilacea</name>
    <dbReference type="NCBI Taxonomy" id="1033008"/>
    <lineage>
        <taxon>Eukaryota</taxon>
        <taxon>Fungi</taxon>
        <taxon>Dikarya</taxon>
        <taxon>Basidiomycota</taxon>
        <taxon>Agaricomycotina</taxon>
        <taxon>Agaricomycetes</taxon>
        <taxon>Agaricomycetidae</taxon>
        <taxon>Agaricales</taxon>
        <taxon>Marasmiineae</taxon>
        <taxon>Mycenaceae</taxon>
        <taxon>Mycena</taxon>
    </lineage>
</organism>
<keyword evidence="3" id="KW-1185">Reference proteome</keyword>
<gene>
    <name evidence="2" type="ORF">DFH08DRAFT_825070</name>
</gene>
<feature type="region of interest" description="Disordered" evidence="1">
    <location>
        <begin position="195"/>
        <end position="248"/>
    </location>
</feature>
<proteinExistence type="predicted"/>
<protein>
    <submittedName>
        <fullName evidence="2">Uncharacterized protein</fullName>
    </submittedName>
</protein>
<evidence type="ECO:0000256" key="1">
    <source>
        <dbReference type="SAM" id="MobiDB-lite"/>
    </source>
</evidence>
<accession>A0AAD6Z3E1</accession>
<name>A0AAD6Z3E1_9AGAR</name>
<dbReference type="AlphaFoldDB" id="A0AAD6Z3E1"/>
<feature type="compositionally biased region" description="Basic and acidic residues" evidence="1">
    <location>
        <begin position="224"/>
        <end position="237"/>
    </location>
</feature>
<dbReference type="EMBL" id="JARIHO010000096">
    <property type="protein sequence ID" value="KAJ7305578.1"/>
    <property type="molecule type" value="Genomic_DNA"/>
</dbReference>
<comment type="caution">
    <text evidence="2">The sequence shown here is derived from an EMBL/GenBank/DDBJ whole genome shotgun (WGS) entry which is preliminary data.</text>
</comment>
<evidence type="ECO:0000313" key="3">
    <source>
        <dbReference type="Proteomes" id="UP001218218"/>
    </source>
</evidence>
<evidence type="ECO:0000313" key="2">
    <source>
        <dbReference type="EMBL" id="KAJ7305578.1"/>
    </source>
</evidence>
<sequence>MSESMVSTKKCKFPLPFSATGVNSAPRTTQTGAYAALDVPILHKNGSAEYDIHTCFLNPVLMRLYAALIRGPNAAVVMLSSGGGDISTIPKTDNMERIHRIVRTEPGAIAASSVLVSWDPVHRGRDSNLISGHLGQIHGRLLASTFDPRGDHTNIDYAARFDEYLGILTAGLRNKSPSILHVFSEWDRILFPNAPAGDVDSEQGGGRGKSDGYQRAMEAIQAERPVEDDPESTREDFRGDDEDEGCWD</sequence>
<feature type="compositionally biased region" description="Acidic residues" evidence="1">
    <location>
        <begin position="238"/>
        <end position="248"/>
    </location>
</feature>